<dbReference type="CDD" id="cd16505">
    <property type="entry name" value="RING-HC_CYHR1"/>
    <property type="match status" value="1"/>
</dbReference>
<protein>
    <recommendedName>
        <fullName evidence="10">Cysteine and histidine-rich protein 1</fullName>
    </recommendedName>
</protein>
<dbReference type="SUPFAM" id="SSF57850">
    <property type="entry name" value="RING/U-box"/>
    <property type="match status" value="1"/>
</dbReference>
<dbReference type="InterPro" id="IPR039338">
    <property type="entry name" value="ZFTRAF1"/>
</dbReference>
<name>A0AAN9GMP1_9CAEN</name>
<dbReference type="InterPro" id="IPR013083">
    <property type="entry name" value="Znf_RING/FYVE/PHD"/>
</dbReference>
<evidence type="ECO:0008006" key="10">
    <source>
        <dbReference type="Google" id="ProtNLM"/>
    </source>
</evidence>
<keyword evidence="9" id="KW-1185">Reference proteome</keyword>
<evidence type="ECO:0000256" key="1">
    <source>
        <dbReference type="ARBA" id="ARBA00022723"/>
    </source>
</evidence>
<keyword evidence="2 5" id="KW-0863">Zinc-finger</keyword>
<dbReference type="GO" id="GO:0005634">
    <property type="term" value="C:nucleus"/>
    <property type="evidence" value="ECO:0007669"/>
    <property type="project" value="TreeGrafter"/>
</dbReference>
<gene>
    <name evidence="8" type="ORF">V1264_000372</name>
</gene>
<evidence type="ECO:0000313" key="9">
    <source>
        <dbReference type="Proteomes" id="UP001374579"/>
    </source>
</evidence>
<evidence type="ECO:0000256" key="3">
    <source>
        <dbReference type="ARBA" id="ARBA00022833"/>
    </source>
</evidence>
<organism evidence="8 9">
    <name type="scientific">Littorina saxatilis</name>
    <dbReference type="NCBI Taxonomy" id="31220"/>
    <lineage>
        <taxon>Eukaryota</taxon>
        <taxon>Metazoa</taxon>
        <taxon>Spiralia</taxon>
        <taxon>Lophotrochozoa</taxon>
        <taxon>Mollusca</taxon>
        <taxon>Gastropoda</taxon>
        <taxon>Caenogastropoda</taxon>
        <taxon>Littorinimorpha</taxon>
        <taxon>Littorinoidea</taxon>
        <taxon>Littorinidae</taxon>
        <taxon>Littorina</taxon>
    </lineage>
</organism>
<dbReference type="PANTHER" id="PTHR23059:SF4">
    <property type="entry name" value="ZINC FINGER TRAF-TYPE-CONTAINING PROTEIN 1"/>
    <property type="match status" value="1"/>
</dbReference>
<comment type="similarity">
    <text evidence="4">Belongs to the ZFTRAF1 family.</text>
</comment>
<evidence type="ECO:0000313" key="8">
    <source>
        <dbReference type="EMBL" id="KAK7114288.1"/>
    </source>
</evidence>
<feature type="domain" description="TRAF-type" evidence="7">
    <location>
        <begin position="121"/>
        <end position="167"/>
    </location>
</feature>
<comment type="caution">
    <text evidence="8">The sequence shown here is derived from an EMBL/GenBank/DDBJ whole genome shotgun (WGS) entry which is preliminary data.</text>
</comment>
<reference evidence="8 9" key="1">
    <citation type="submission" date="2024-02" db="EMBL/GenBank/DDBJ databases">
        <title>Chromosome-scale genome assembly of the rough periwinkle Littorina saxatilis.</title>
        <authorList>
            <person name="De Jode A."/>
            <person name="Faria R."/>
            <person name="Formenti G."/>
            <person name="Sims Y."/>
            <person name="Smith T.P."/>
            <person name="Tracey A."/>
            <person name="Wood J.M.D."/>
            <person name="Zagrodzka Z.B."/>
            <person name="Johannesson K."/>
            <person name="Butlin R.K."/>
            <person name="Leder E.H."/>
        </authorList>
    </citation>
    <scope>NUCLEOTIDE SEQUENCE [LARGE SCALE GENOMIC DNA]</scope>
    <source>
        <strain evidence="8">Snail1</strain>
        <tissue evidence="8">Muscle</tissue>
    </source>
</reference>
<feature type="zinc finger region" description="TRAF-type" evidence="5">
    <location>
        <begin position="121"/>
        <end position="167"/>
    </location>
</feature>
<evidence type="ECO:0000256" key="5">
    <source>
        <dbReference type="PROSITE-ProRule" id="PRU00207"/>
    </source>
</evidence>
<accession>A0AAN9GMP1</accession>
<feature type="domain" description="RING-type" evidence="6">
    <location>
        <begin position="55"/>
        <end position="99"/>
    </location>
</feature>
<dbReference type="PROSITE" id="PS50145">
    <property type="entry name" value="ZF_TRAF"/>
    <property type="match status" value="1"/>
</dbReference>
<dbReference type="PROSITE" id="PS50089">
    <property type="entry name" value="ZF_RING_2"/>
    <property type="match status" value="1"/>
</dbReference>
<evidence type="ECO:0000256" key="4">
    <source>
        <dbReference type="ARBA" id="ARBA00034319"/>
    </source>
</evidence>
<dbReference type="Proteomes" id="UP001374579">
    <property type="component" value="Unassembled WGS sequence"/>
</dbReference>
<dbReference type="Gene3D" id="3.30.40.10">
    <property type="entry name" value="Zinc/RING finger domain, C3HC4 (zinc finger)"/>
    <property type="match status" value="2"/>
</dbReference>
<evidence type="ECO:0000259" key="6">
    <source>
        <dbReference type="PROSITE" id="PS50089"/>
    </source>
</evidence>
<dbReference type="PANTHER" id="PTHR23059">
    <property type="entry name" value="CYSTEINE AND HISTIDINE-RICH PROTEIN 1"/>
    <property type="match status" value="1"/>
</dbReference>
<dbReference type="SUPFAM" id="SSF49599">
    <property type="entry name" value="TRAF domain-like"/>
    <property type="match status" value="1"/>
</dbReference>
<evidence type="ECO:0000259" key="7">
    <source>
        <dbReference type="PROSITE" id="PS50145"/>
    </source>
</evidence>
<dbReference type="InterPro" id="IPR001293">
    <property type="entry name" value="Znf_TRAF"/>
</dbReference>
<keyword evidence="3 5" id="KW-0862">Zinc</keyword>
<dbReference type="AlphaFoldDB" id="A0AAN9GMP1"/>
<dbReference type="InterPro" id="IPR001841">
    <property type="entry name" value="Znf_RING"/>
</dbReference>
<dbReference type="Pfam" id="PF02176">
    <property type="entry name" value="zf-TRAF"/>
    <property type="match status" value="1"/>
</dbReference>
<dbReference type="EMBL" id="JBAMIC010000001">
    <property type="protein sequence ID" value="KAK7114288.1"/>
    <property type="molecule type" value="Genomic_DNA"/>
</dbReference>
<proteinExistence type="inferred from homology"/>
<sequence length="349" mass="39770">MADTEGESSQVLRVSCADKENQGSYEPCHKKAKLSDPSLDSTNRLEDRLNGILCCAVCLDLPQTCYQCTNGHLMCASCFNHLLADSRIRDETATCPNCRCEINKNNCVRNLAVEKAASEMPVDCHLCNLRLPRFQMSNHQRHLCQERPTVCRYARIGCRWKGPHQALSEHESSCVLPSKSGLEIMDALEAFDMRQTEEQKLYKTVFSLLSFEKITFNDLQLKPYRTEDFITQLFYESCRFSAFGYQWSIRASLNYTESKNPSHSTRRSMQYQLSLKTASPANPIRLHFLVLKGPYGEMKLNPIIYEHEFSGKEPDSGFKEMPLADTSECNKILAMKTISLRAILFQVVG</sequence>
<dbReference type="GO" id="GO:0008270">
    <property type="term" value="F:zinc ion binding"/>
    <property type="evidence" value="ECO:0007669"/>
    <property type="project" value="UniProtKB-KW"/>
</dbReference>
<evidence type="ECO:0000256" key="2">
    <source>
        <dbReference type="ARBA" id="ARBA00022771"/>
    </source>
</evidence>
<keyword evidence="1 5" id="KW-0479">Metal-binding</keyword>